<gene>
    <name evidence="2" type="ORF">NO357_05220</name>
</gene>
<feature type="chain" id="PRO_5042109822" description="Alpha/beta hydrolase family protein DUF900" evidence="1">
    <location>
        <begin position="25"/>
        <end position="628"/>
    </location>
</feature>
<dbReference type="SUPFAM" id="SSF53474">
    <property type="entry name" value="alpha/beta-Hydrolases"/>
    <property type="match status" value="1"/>
</dbReference>
<comment type="caution">
    <text evidence="2">The sequence shown here is derived from an EMBL/GenBank/DDBJ whole genome shotgun (WGS) entry which is preliminary data.</text>
</comment>
<reference evidence="2" key="2">
    <citation type="submission" date="2023-02" db="EMBL/GenBank/DDBJ databases">
        <title>'Rhodoalgimonas zhirmunskyi' gen. nov., isolated from a red alga.</title>
        <authorList>
            <person name="Nedashkovskaya O.I."/>
            <person name="Otstavnykh N.Y."/>
            <person name="Bystritskaya E.P."/>
            <person name="Balabanova L.A."/>
            <person name="Isaeva M.P."/>
        </authorList>
    </citation>
    <scope>NUCLEOTIDE SEQUENCE</scope>
    <source>
        <strain evidence="2">KCTC 52189</strain>
    </source>
</reference>
<dbReference type="AlphaFoldDB" id="A0AAE4B2R6"/>
<evidence type="ECO:0000313" key="2">
    <source>
        <dbReference type="EMBL" id="MDQ2089298.1"/>
    </source>
</evidence>
<evidence type="ECO:0000313" key="3">
    <source>
        <dbReference type="Proteomes" id="UP001226762"/>
    </source>
</evidence>
<protein>
    <recommendedName>
        <fullName evidence="4">Alpha/beta hydrolase family protein DUF900</fullName>
    </recommendedName>
</protein>
<keyword evidence="3" id="KW-1185">Reference proteome</keyword>
<name>A0AAE4B2R6_9RHOB</name>
<reference evidence="2" key="1">
    <citation type="submission" date="2022-07" db="EMBL/GenBank/DDBJ databases">
        <authorList>
            <person name="Otstavnykh N."/>
            <person name="Isaeva M."/>
            <person name="Bystritskaya E."/>
        </authorList>
    </citation>
    <scope>NUCLEOTIDE SEQUENCE</scope>
    <source>
        <strain evidence="2">KCTC 52189</strain>
    </source>
</reference>
<organism evidence="2 3">
    <name type="scientific">Marimonas arenosa</name>
    <dbReference type="NCBI Taxonomy" id="1795305"/>
    <lineage>
        <taxon>Bacteria</taxon>
        <taxon>Pseudomonadati</taxon>
        <taxon>Pseudomonadota</taxon>
        <taxon>Alphaproteobacteria</taxon>
        <taxon>Rhodobacterales</taxon>
        <taxon>Paracoccaceae</taxon>
        <taxon>Marimonas</taxon>
    </lineage>
</organism>
<keyword evidence="1" id="KW-0732">Signal</keyword>
<dbReference type="Proteomes" id="UP001226762">
    <property type="component" value="Unassembled WGS sequence"/>
</dbReference>
<evidence type="ECO:0008006" key="4">
    <source>
        <dbReference type="Google" id="ProtNLM"/>
    </source>
</evidence>
<dbReference type="PROSITE" id="PS51257">
    <property type="entry name" value="PROKAR_LIPOPROTEIN"/>
    <property type="match status" value="1"/>
</dbReference>
<evidence type="ECO:0000256" key="1">
    <source>
        <dbReference type="SAM" id="SignalP"/>
    </source>
</evidence>
<proteinExistence type="predicted"/>
<dbReference type="InterPro" id="IPR029058">
    <property type="entry name" value="AB_hydrolase_fold"/>
</dbReference>
<sequence>MLVSTFRIALVALALLTLSACEEAKGPFRTTPLAEPVCAEVQDLKVANQEIGRETVRRCSMQRHFLPGAVEARQDIEAVLRDSGPPPAGQILLPSNDWTEMAAQAQRTLLHSDDYALAFVELNDQGGQDVAWQLPALLAHLDAQDKAGRQNYVVAYVHGWRHNAQLRDGDIRKLRRLLAYSRAALNSRCVKLGEYCDAALTGVFIGWNGQKVREGPSDVTPDVGMDTGLGAIGPGLTFWDRWNVSCRLGSGKRDCVGQPPKGFTSPLRKVLRAVERELSLRQGDPKRDKFLIFGHSMGGNMLATMLRDEAVRKVSRHSPGTEMRPLVGDLVVLLNPAARSQDWTAIQRAERERAGLGDSRVLTCLNEDGSDNPDCPERAALIRWHRLYPLRQRPVYISLTSAADWGTLKQKDRPVEHDTATGQIFPFAREFIGEEGPEQVVAIGHRTPNYASRYRLHEEPVGTSHEVAVLQGAETDGGRRYWSRYGNAVKAEAGWCEPADGWLLRARQPEGLAPGQFVTNWDYGLFWGAPGDRPVSSRNVGGSQNKAAVQWRQGMYLKTNTGALSVSPGTSPFWNARALDSAIRGHSAWANYATWCALNQLVLDDVTAPDPETLPPGEAMMRAKAETE</sequence>
<accession>A0AAE4B2R6</accession>
<feature type="signal peptide" evidence="1">
    <location>
        <begin position="1"/>
        <end position="24"/>
    </location>
</feature>
<dbReference type="RefSeq" id="WP_306734546.1">
    <property type="nucleotide sequence ID" value="NZ_JANHAX010000001.1"/>
</dbReference>
<dbReference type="EMBL" id="JANHAX010000001">
    <property type="protein sequence ID" value="MDQ2089298.1"/>
    <property type="molecule type" value="Genomic_DNA"/>
</dbReference>